<feature type="compositionally biased region" description="Basic and acidic residues" evidence="3">
    <location>
        <begin position="365"/>
        <end position="380"/>
    </location>
</feature>
<dbReference type="SUPFAM" id="SSF144000">
    <property type="entry name" value="Oxysterol-binding protein-like"/>
    <property type="match status" value="1"/>
</dbReference>
<feature type="region of interest" description="Disordered" evidence="3">
    <location>
        <begin position="355"/>
        <end position="381"/>
    </location>
</feature>
<dbReference type="PROSITE" id="PS01013">
    <property type="entry name" value="OSBP"/>
    <property type="match status" value="1"/>
</dbReference>
<sequence>MSMDAADPKSAGWLSRLGAGLAKSFNEGLDYLAGVEDPDEFERKDAGDGADDAEPDETASERKALWSQLKGMMGADVMSLLSVPVFIMEPLTTLQKMGEIMHYCDILDRACEEEDEHARLALIATLAISTYSCSERTKKPFNPILGETWEMALPNVDGHYVAEQVCHHPPIGAGHAETPKWTYDITSAVKTKFMGNWVDIYPLGRTRIVLKRTNEAFNIITPTTRINNIIVGRTWMDSFGELKVCNLTTGASAVIKFKECGLLGGGRWEVSGEILNAAGEPRMSLRGKWNEKVEVTRPAGGGTETLWTKLPMPTDDNPYGFTEFTRACNLMSTAPPGLLASDSRLRPDRVALEEGANAEAGAAKHALEEMQRAERRRRDAAGTTWTPRWFVKSSNAELHDLEKDIGTDVWEIKPEYRESLTRRLAEKNGAGAGAASVDDVAFDPWEFPDTAKMQVAAASSSSSAAAGPEDATTAGAGSDVVAKE</sequence>
<dbReference type="GO" id="GO:0016020">
    <property type="term" value="C:membrane"/>
    <property type="evidence" value="ECO:0007669"/>
    <property type="project" value="TreeGrafter"/>
</dbReference>
<feature type="region of interest" description="Disordered" evidence="3">
    <location>
        <begin position="36"/>
        <end position="60"/>
    </location>
</feature>
<dbReference type="InterPro" id="IPR018494">
    <property type="entry name" value="Oxysterol-bd_CS"/>
</dbReference>
<accession>C1MJK0</accession>
<evidence type="ECO:0000256" key="2">
    <source>
        <dbReference type="RuleBase" id="RU003844"/>
    </source>
</evidence>
<feature type="compositionally biased region" description="Acidic residues" evidence="3">
    <location>
        <begin position="48"/>
        <end position="58"/>
    </location>
</feature>
<dbReference type="RefSeq" id="XP_003056225.1">
    <property type="nucleotide sequence ID" value="XM_003056179.1"/>
</dbReference>
<dbReference type="AlphaFoldDB" id="C1MJK0"/>
<dbReference type="InterPro" id="IPR037239">
    <property type="entry name" value="OSBP_sf"/>
</dbReference>
<proteinExistence type="inferred from homology"/>
<dbReference type="FunFam" id="2.40.160.120:FF:000001">
    <property type="entry name" value="Oxysterol-binding protein"/>
    <property type="match status" value="1"/>
</dbReference>
<evidence type="ECO:0000256" key="3">
    <source>
        <dbReference type="SAM" id="MobiDB-lite"/>
    </source>
</evidence>
<dbReference type="PANTHER" id="PTHR10972:SF136">
    <property type="entry name" value="OXYSTEROL-BINDING PROTEIN 8"/>
    <property type="match status" value="1"/>
</dbReference>
<dbReference type="KEGG" id="mpp:MICPUCDRAFT_71040"/>
<dbReference type="Pfam" id="PF01237">
    <property type="entry name" value="Oxysterol_BP"/>
    <property type="match status" value="1"/>
</dbReference>
<dbReference type="STRING" id="564608.C1MJK0"/>
<dbReference type="GO" id="GO:0005829">
    <property type="term" value="C:cytosol"/>
    <property type="evidence" value="ECO:0007669"/>
    <property type="project" value="TreeGrafter"/>
</dbReference>
<dbReference type="Gene3D" id="3.30.70.3490">
    <property type="match status" value="1"/>
</dbReference>
<comment type="similarity">
    <text evidence="1 2">Belongs to the OSBP family.</text>
</comment>
<feature type="compositionally biased region" description="Low complexity" evidence="3">
    <location>
        <begin position="457"/>
        <end position="466"/>
    </location>
</feature>
<dbReference type="GO" id="GO:0032934">
    <property type="term" value="F:sterol binding"/>
    <property type="evidence" value="ECO:0007669"/>
    <property type="project" value="TreeGrafter"/>
</dbReference>
<dbReference type="EMBL" id="GG663736">
    <property type="protein sequence ID" value="EEH59601.1"/>
    <property type="molecule type" value="Genomic_DNA"/>
</dbReference>
<evidence type="ECO:0000313" key="4">
    <source>
        <dbReference type="EMBL" id="EEH59601.1"/>
    </source>
</evidence>
<dbReference type="InterPro" id="IPR000648">
    <property type="entry name" value="Oxysterol-bd"/>
</dbReference>
<feature type="compositionally biased region" description="Low complexity" evidence="3">
    <location>
        <begin position="355"/>
        <end position="364"/>
    </location>
</feature>
<dbReference type="GeneID" id="9681270"/>
<reference evidence="4 5" key="1">
    <citation type="journal article" date="2009" name="Science">
        <title>Green evolution and dynamic adaptations revealed by genomes of the marine picoeukaryotes Micromonas.</title>
        <authorList>
            <person name="Worden A.Z."/>
            <person name="Lee J.H."/>
            <person name="Mock T."/>
            <person name="Rouze P."/>
            <person name="Simmons M.P."/>
            <person name="Aerts A.L."/>
            <person name="Allen A.E."/>
            <person name="Cuvelier M.L."/>
            <person name="Derelle E."/>
            <person name="Everett M.V."/>
            <person name="Foulon E."/>
            <person name="Grimwood J."/>
            <person name="Gundlach H."/>
            <person name="Henrissat B."/>
            <person name="Napoli C."/>
            <person name="McDonald S.M."/>
            <person name="Parker M.S."/>
            <person name="Rombauts S."/>
            <person name="Salamov A."/>
            <person name="Von Dassow P."/>
            <person name="Badger J.H."/>
            <person name="Coutinho P.M."/>
            <person name="Demir E."/>
            <person name="Dubchak I."/>
            <person name="Gentemann C."/>
            <person name="Eikrem W."/>
            <person name="Gready J.E."/>
            <person name="John U."/>
            <person name="Lanier W."/>
            <person name="Lindquist E.A."/>
            <person name="Lucas S."/>
            <person name="Mayer K.F."/>
            <person name="Moreau H."/>
            <person name="Not F."/>
            <person name="Otillar R."/>
            <person name="Panaud O."/>
            <person name="Pangilinan J."/>
            <person name="Paulsen I."/>
            <person name="Piegu B."/>
            <person name="Poliakov A."/>
            <person name="Robbens S."/>
            <person name="Schmutz J."/>
            <person name="Toulza E."/>
            <person name="Wyss T."/>
            <person name="Zelensky A."/>
            <person name="Zhou K."/>
            <person name="Armbrust E.V."/>
            <person name="Bhattacharya D."/>
            <person name="Goodenough U.W."/>
            <person name="Van de Peer Y."/>
            <person name="Grigoriev I.V."/>
        </authorList>
    </citation>
    <scope>NUCLEOTIDE SEQUENCE [LARGE SCALE GENOMIC DNA]</scope>
    <source>
        <strain evidence="4 5">CCMP1545</strain>
    </source>
</reference>
<evidence type="ECO:0000313" key="5">
    <source>
        <dbReference type="Proteomes" id="UP000001876"/>
    </source>
</evidence>
<dbReference type="PANTHER" id="PTHR10972">
    <property type="entry name" value="OXYSTEROL-BINDING PROTEIN-RELATED"/>
    <property type="match status" value="1"/>
</dbReference>
<keyword evidence="5" id="KW-1185">Reference proteome</keyword>
<dbReference type="OMA" id="RPSNCNE"/>
<feature type="region of interest" description="Disordered" evidence="3">
    <location>
        <begin position="457"/>
        <end position="484"/>
    </location>
</feature>
<protein>
    <submittedName>
        <fullName evidence="4">Oxysterol binding protein</fullName>
    </submittedName>
</protein>
<dbReference type="Proteomes" id="UP000001876">
    <property type="component" value="Unassembled WGS sequence"/>
</dbReference>
<gene>
    <name evidence="4" type="ORF">MICPUCDRAFT_71040</name>
</gene>
<dbReference type="Gene3D" id="2.40.160.120">
    <property type="match status" value="1"/>
</dbReference>
<dbReference type="OrthoDB" id="14833at2759"/>
<dbReference type="GO" id="GO:0120009">
    <property type="term" value="P:intermembrane lipid transfer"/>
    <property type="evidence" value="ECO:0007669"/>
    <property type="project" value="UniProtKB-ARBA"/>
</dbReference>
<dbReference type="eggNOG" id="KOG1737">
    <property type="taxonomic scope" value="Eukaryota"/>
</dbReference>
<organism evidence="5">
    <name type="scientific">Micromonas pusilla (strain CCMP1545)</name>
    <name type="common">Picoplanktonic green alga</name>
    <dbReference type="NCBI Taxonomy" id="564608"/>
    <lineage>
        <taxon>Eukaryota</taxon>
        <taxon>Viridiplantae</taxon>
        <taxon>Chlorophyta</taxon>
        <taxon>Mamiellophyceae</taxon>
        <taxon>Mamiellales</taxon>
        <taxon>Mamiellaceae</taxon>
        <taxon>Micromonas</taxon>
    </lineage>
</organism>
<name>C1MJK0_MICPC</name>
<evidence type="ECO:0000256" key="1">
    <source>
        <dbReference type="ARBA" id="ARBA00008842"/>
    </source>
</evidence>